<evidence type="ECO:0000313" key="2">
    <source>
        <dbReference type="Proteomes" id="UP001597318"/>
    </source>
</evidence>
<dbReference type="RefSeq" id="WP_379050306.1">
    <property type="nucleotide sequence ID" value="NZ_JBHUIK010000001.1"/>
</dbReference>
<evidence type="ECO:0000313" key="1">
    <source>
        <dbReference type="EMBL" id="MFD2212981.1"/>
    </source>
</evidence>
<organism evidence="1 2">
    <name type="scientific">Metabacillus endolithicus</name>
    <dbReference type="NCBI Taxonomy" id="1535204"/>
    <lineage>
        <taxon>Bacteria</taxon>
        <taxon>Bacillati</taxon>
        <taxon>Bacillota</taxon>
        <taxon>Bacilli</taxon>
        <taxon>Bacillales</taxon>
        <taxon>Bacillaceae</taxon>
        <taxon>Metabacillus</taxon>
    </lineage>
</organism>
<dbReference type="EMBL" id="JBHUIK010000001">
    <property type="protein sequence ID" value="MFD2212981.1"/>
    <property type="molecule type" value="Genomic_DNA"/>
</dbReference>
<accession>A0ABW5BVV7</accession>
<gene>
    <name evidence="1" type="ORF">ACFSKK_04535</name>
</gene>
<keyword evidence="2" id="KW-1185">Reference proteome</keyword>
<comment type="caution">
    <text evidence="1">The sequence shown here is derived from an EMBL/GenBank/DDBJ whole genome shotgun (WGS) entry which is preliminary data.</text>
</comment>
<reference evidence="2" key="1">
    <citation type="journal article" date="2019" name="Int. J. Syst. Evol. Microbiol.">
        <title>The Global Catalogue of Microorganisms (GCM) 10K type strain sequencing project: providing services to taxonomists for standard genome sequencing and annotation.</title>
        <authorList>
            <consortium name="The Broad Institute Genomics Platform"/>
            <consortium name="The Broad Institute Genome Sequencing Center for Infectious Disease"/>
            <person name="Wu L."/>
            <person name="Ma J."/>
        </authorList>
    </citation>
    <scope>NUCLEOTIDE SEQUENCE [LARGE SCALE GENOMIC DNA]</scope>
    <source>
        <strain evidence="2">CGMCC 1.15474</strain>
    </source>
</reference>
<dbReference type="PROSITE" id="PS51257">
    <property type="entry name" value="PROKAR_LIPOPROTEIN"/>
    <property type="match status" value="1"/>
</dbReference>
<proteinExistence type="predicted"/>
<name>A0ABW5BVV7_9BACI</name>
<sequence>MKRIFCTVFLLGIVTGCVEDKPRPEGNLEVVPLQVVNHSFEAMEVINQQRKMNITVKHHIRDQDVYVECYIPSFTFKEKGGKKVEGEGHLQLSVDGKVVEHIQTAAFVIRGLEKGAHTFEIEVVHNDSTSYELKKSWNATIQ</sequence>
<evidence type="ECO:0008006" key="3">
    <source>
        <dbReference type="Google" id="ProtNLM"/>
    </source>
</evidence>
<protein>
    <recommendedName>
        <fullName evidence="3">Lipoprotein</fullName>
    </recommendedName>
</protein>
<dbReference type="Proteomes" id="UP001597318">
    <property type="component" value="Unassembled WGS sequence"/>
</dbReference>